<sequence length="110" mass="11885">MLTLDEYQRAAGRTAAYPNRGNNLVYPVLGLASEAGEVAGKLKKVIRDQNGHLSPEQRQRLLDEVGDVLWYVAAICTELEASLEAVARANLDKLASRAGRGVIAGDGDHR</sequence>
<dbReference type="Gene3D" id="1.10.287.1080">
    <property type="entry name" value="MazG-like"/>
    <property type="match status" value="1"/>
</dbReference>
<evidence type="ECO:0000259" key="1">
    <source>
        <dbReference type="Pfam" id="PF03819"/>
    </source>
</evidence>
<protein>
    <submittedName>
        <fullName evidence="2">MazG nucleotide pyrophosphohydrolase domain protein</fullName>
    </submittedName>
</protein>
<dbReference type="Pfam" id="PF03819">
    <property type="entry name" value="MazG"/>
    <property type="match status" value="1"/>
</dbReference>
<evidence type="ECO:0000313" key="2">
    <source>
        <dbReference type="EMBL" id="AEP11924.1"/>
    </source>
</evidence>
<evidence type="ECO:0000313" key="3">
    <source>
        <dbReference type="Proteomes" id="UP000006791"/>
    </source>
</evidence>
<dbReference type="InterPro" id="IPR004518">
    <property type="entry name" value="MazG-like_dom"/>
</dbReference>
<dbReference type="InterPro" id="IPR011379">
    <property type="entry name" value="MazG-related_GP37"/>
</dbReference>
<keyword evidence="3" id="KW-1185">Reference proteome</keyword>
<reference evidence="2 3" key="1">
    <citation type="journal article" date="2012" name="Environ. Microbiol.">
        <title>Complete genome of Candidatus Chloracidobacterium thermophilum, a chlorophyll-based photoheterotroph belonging to the phylum Acidobacteria.</title>
        <authorList>
            <person name="Garcia Costas A.M."/>
            <person name="Liu Z."/>
            <person name="Tomsho L.P."/>
            <person name="Schuster S.C."/>
            <person name="Ward D.M."/>
            <person name="Bryant D.A."/>
        </authorList>
    </citation>
    <scope>NUCLEOTIDE SEQUENCE [LARGE SCALE GENOMIC DNA]</scope>
    <source>
        <strain evidence="2 3">B</strain>
    </source>
</reference>
<dbReference type="AlphaFoldDB" id="G2LD64"/>
<organism evidence="2 3">
    <name type="scientific">Chloracidobacterium thermophilum (strain B)</name>
    <dbReference type="NCBI Taxonomy" id="981222"/>
    <lineage>
        <taxon>Bacteria</taxon>
        <taxon>Pseudomonadati</taxon>
        <taxon>Acidobacteriota</taxon>
        <taxon>Terriglobia</taxon>
        <taxon>Terriglobales</taxon>
        <taxon>Acidobacteriaceae</taxon>
        <taxon>Chloracidobacterium</taxon>
    </lineage>
</organism>
<dbReference type="SUPFAM" id="SSF101386">
    <property type="entry name" value="all-alpha NTP pyrophosphatases"/>
    <property type="match status" value="1"/>
</dbReference>
<dbReference type="PIRSF" id="PIRSF006639">
    <property type="entry name" value="UCP006639_pph"/>
    <property type="match status" value="1"/>
</dbReference>
<feature type="domain" description="NTP pyrophosphohydrolase MazG-like" evidence="1">
    <location>
        <begin position="30"/>
        <end position="98"/>
    </location>
</feature>
<keyword evidence="2" id="KW-0378">Hydrolase</keyword>
<dbReference type="HOGENOM" id="CLU_130333_1_0_0"/>
<dbReference type="EMBL" id="CP002514">
    <property type="protein sequence ID" value="AEP11924.1"/>
    <property type="molecule type" value="Genomic_DNA"/>
</dbReference>
<dbReference type="CDD" id="cd11541">
    <property type="entry name" value="NTP-PPase_u4"/>
    <property type="match status" value="1"/>
</dbReference>
<gene>
    <name evidence="2" type="ordered locus">Cabther_A1170</name>
</gene>
<dbReference type="GO" id="GO:0016787">
    <property type="term" value="F:hydrolase activity"/>
    <property type="evidence" value="ECO:0007669"/>
    <property type="project" value="UniProtKB-KW"/>
</dbReference>
<name>G2LD64_CHLTF</name>
<dbReference type="STRING" id="981222.Cabther_A1170"/>
<accession>G2LD64</accession>
<dbReference type="Proteomes" id="UP000006791">
    <property type="component" value="Chromosome 1"/>
</dbReference>
<dbReference type="KEGG" id="ctm:Cabther_A1170"/>
<proteinExistence type="predicted"/>